<feature type="region of interest" description="Disordered" evidence="5">
    <location>
        <begin position="1"/>
        <end position="28"/>
    </location>
</feature>
<proteinExistence type="predicted"/>
<keyword evidence="2" id="KW-0489">Methyltransferase</keyword>
<evidence type="ECO:0000256" key="1">
    <source>
        <dbReference type="ARBA" id="ARBA00011975"/>
    </source>
</evidence>
<organism evidence="6">
    <name type="scientific">freshwater metagenome</name>
    <dbReference type="NCBI Taxonomy" id="449393"/>
    <lineage>
        <taxon>unclassified sequences</taxon>
        <taxon>metagenomes</taxon>
        <taxon>ecological metagenomes</taxon>
    </lineage>
</organism>
<reference evidence="6" key="1">
    <citation type="submission" date="2020-05" db="EMBL/GenBank/DDBJ databases">
        <authorList>
            <person name="Chiriac C."/>
            <person name="Salcher M."/>
            <person name="Ghai R."/>
            <person name="Kavagutti S V."/>
        </authorList>
    </citation>
    <scope>NUCLEOTIDE SEQUENCE</scope>
</reference>
<dbReference type="Pfam" id="PF00145">
    <property type="entry name" value="DNA_methylase"/>
    <property type="match status" value="1"/>
</dbReference>
<dbReference type="GO" id="GO:0003886">
    <property type="term" value="F:DNA (cytosine-5-)-methyltransferase activity"/>
    <property type="evidence" value="ECO:0007669"/>
    <property type="project" value="UniProtKB-EC"/>
</dbReference>
<dbReference type="PANTHER" id="PTHR10629">
    <property type="entry name" value="CYTOSINE-SPECIFIC METHYLTRANSFERASE"/>
    <property type="match status" value="1"/>
</dbReference>
<keyword evidence="3" id="KW-0808">Transferase</keyword>
<dbReference type="InterPro" id="IPR001525">
    <property type="entry name" value="C5_MeTfrase"/>
</dbReference>
<keyword evidence="4" id="KW-0949">S-adenosyl-L-methionine</keyword>
<dbReference type="Gene3D" id="3.90.120.10">
    <property type="entry name" value="DNA Methylase, subunit A, domain 2"/>
    <property type="match status" value="1"/>
</dbReference>
<dbReference type="GO" id="GO:0032259">
    <property type="term" value="P:methylation"/>
    <property type="evidence" value="ECO:0007669"/>
    <property type="project" value="UniProtKB-KW"/>
</dbReference>
<dbReference type="EC" id="2.1.1.37" evidence="1"/>
<gene>
    <name evidence="6" type="ORF">UFOPK1683_01108</name>
</gene>
<sequence length="125" mass="13708">MLSYIPQGKSGLDPEVQKKMPKNLRPTSGFKNSYQRIVGSAPSPTITRNFTTPSSANCIHPTQDRALSIREGARCQSFPDWFYFLGTTDEKRLQIGNAVPPLLGKAIGESILNAIESAKKVKTKA</sequence>
<dbReference type="GO" id="GO:0003677">
    <property type="term" value="F:DNA binding"/>
    <property type="evidence" value="ECO:0007669"/>
    <property type="project" value="TreeGrafter"/>
</dbReference>
<evidence type="ECO:0000256" key="3">
    <source>
        <dbReference type="ARBA" id="ARBA00022679"/>
    </source>
</evidence>
<dbReference type="InterPro" id="IPR029063">
    <property type="entry name" value="SAM-dependent_MTases_sf"/>
</dbReference>
<name>A0A6J6F0Z4_9ZZZZ</name>
<protein>
    <recommendedName>
        <fullName evidence="1">DNA (cytosine-5-)-methyltransferase</fullName>
        <ecNumber evidence="1">2.1.1.37</ecNumber>
    </recommendedName>
</protein>
<dbReference type="EMBL" id="CAEZTL010000159">
    <property type="protein sequence ID" value="CAB4578568.1"/>
    <property type="molecule type" value="Genomic_DNA"/>
</dbReference>
<dbReference type="PANTHER" id="PTHR10629:SF52">
    <property type="entry name" value="DNA (CYTOSINE-5)-METHYLTRANSFERASE 1"/>
    <property type="match status" value="1"/>
</dbReference>
<evidence type="ECO:0000256" key="5">
    <source>
        <dbReference type="SAM" id="MobiDB-lite"/>
    </source>
</evidence>
<evidence type="ECO:0000256" key="4">
    <source>
        <dbReference type="ARBA" id="ARBA00022691"/>
    </source>
</evidence>
<dbReference type="SUPFAM" id="SSF53335">
    <property type="entry name" value="S-adenosyl-L-methionine-dependent methyltransferases"/>
    <property type="match status" value="1"/>
</dbReference>
<accession>A0A6J6F0Z4</accession>
<evidence type="ECO:0000313" key="6">
    <source>
        <dbReference type="EMBL" id="CAB4578568.1"/>
    </source>
</evidence>
<dbReference type="GO" id="GO:0005634">
    <property type="term" value="C:nucleus"/>
    <property type="evidence" value="ECO:0007669"/>
    <property type="project" value="TreeGrafter"/>
</dbReference>
<dbReference type="InterPro" id="IPR050390">
    <property type="entry name" value="C5-Methyltransferase"/>
</dbReference>
<evidence type="ECO:0000256" key="2">
    <source>
        <dbReference type="ARBA" id="ARBA00022603"/>
    </source>
</evidence>
<dbReference type="AlphaFoldDB" id="A0A6J6F0Z4"/>
<dbReference type="GO" id="GO:0044027">
    <property type="term" value="P:negative regulation of gene expression via chromosomal CpG island methylation"/>
    <property type="evidence" value="ECO:0007669"/>
    <property type="project" value="TreeGrafter"/>
</dbReference>